<evidence type="ECO:0000313" key="4">
    <source>
        <dbReference type="EMBL" id="CAH2032114.1"/>
    </source>
</evidence>
<keyword evidence="2" id="KW-0812">Transmembrane</keyword>
<feature type="chain" id="PRO_5046262257" evidence="3">
    <location>
        <begin position="29"/>
        <end position="786"/>
    </location>
</feature>
<dbReference type="NCBIfam" id="NF041940">
    <property type="entry name" value="choice_anch_X"/>
    <property type="match status" value="1"/>
</dbReference>
<evidence type="ECO:0000256" key="3">
    <source>
        <dbReference type="SAM" id="SignalP"/>
    </source>
</evidence>
<dbReference type="Proteomes" id="UP001295463">
    <property type="component" value="Chromosome"/>
</dbReference>
<feature type="transmembrane region" description="Helical" evidence="2">
    <location>
        <begin position="765"/>
        <end position="780"/>
    </location>
</feature>
<keyword evidence="5" id="KW-1185">Reference proteome</keyword>
<gene>
    <name evidence="4" type="ORF">GEAMG1_2278</name>
</gene>
<evidence type="ECO:0000256" key="2">
    <source>
        <dbReference type="SAM" id="Phobius"/>
    </source>
</evidence>
<organism evidence="4 5">
    <name type="scientific">Trichlorobacter ammonificans</name>
    <dbReference type="NCBI Taxonomy" id="2916410"/>
    <lineage>
        <taxon>Bacteria</taxon>
        <taxon>Pseudomonadati</taxon>
        <taxon>Thermodesulfobacteriota</taxon>
        <taxon>Desulfuromonadia</taxon>
        <taxon>Geobacterales</taxon>
        <taxon>Geobacteraceae</taxon>
        <taxon>Trichlorobacter</taxon>
    </lineage>
</organism>
<evidence type="ECO:0000313" key="5">
    <source>
        <dbReference type="Proteomes" id="UP001295463"/>
    </source>
</evidence>
<reference evidence="4 5" key="1">
    <citation type="submission" date="2022-03" db="EMBL/GenBank/DDBJ databases">
        <authorList>
            <person name="Koch H."/>
        </authorList>
    </citation>
    <scope>NUCLEOTIDE SEQUENCE [LARGE SCALE GENOMIC DNA]</scope>
    <source>
        <strain evidence="4 5">G1</strain>
    </source>
</reference>
<feature type="region of interest" description="Disordered" evidence="1">
    <location>
        <begin position="435"/>
        <end position="456"/>
    </location>
</feature>
<keyword evidence="2" id="KW-1133">Transmembrane helix</keyword>
<feature type="signal peptide" evidence="3">
    <location>
        <begin position="1"/>
        <end position="28"/>
    </location>
</feature>
<dbReference type="RefSeq" id="WP_305732891.1">
    <property type="nucleotide sequence ID" value="NZ_OW150024.1"/>
</dbReference>
<protein>
    <submittedName>
        <fullName evidence="4">Uncharacterized protein</fullName>
    </submittedName>
</protein>
<keyword evidence="2" id="KW-0472">Membrane</keyword>
<dbReference type="EMBL" id="OW150024">
    <property type="protein sequence ID" value="CAH2032114.1"/>
    <property type="molecule type" value="Genomic_DNA"/>
</dbReference>
<accession>A0ABM9DCQ6</accession>
<keyword evidence="3" id="KW-0732">Signal</keyword>
<evidence type="ECO:0000256" key="1">
    <source>
        <dbReference type="SAM" id="MobiDB-lite"/>
    </source>
</evidence>
<proteinExistence type="predicted"/>
<sequence length="786" mass="84029">MYNRLPVRLTALWCIVLLVCSSVLPAAAALHPLSMLQHNQSTGIGDIDITISLDWNPDTVNTSVTPRGMTRAETEAAVRSYAASLHAMTNGLHRLRNVYVYTNRKSWANADIRYIGTKAGRSEANIAGWQTPNQQITMYVYEDDSQVDEYPGPVLAHESGHYVYGLLDEYREQGAQAQTISQLIAAGLSYMPSGEDDGSQPSIMNQHASYPNWFSTAEGYAGPAVRLNTAHYRVYGKSIWDTLTSAPTSDPEYAQGFGRQQFEAFAGKRVRSAGDLKAGQTGTLNGYDAALNIVWVDAPILNLVLLDANIPAARWPEALNAVATLTEHTPSQSYLEVLSGGDIAVPRTLVTDGTRTSLATQARGVTQGKAVALQDALVRAVEETKKYRATLKNPQVSVIHLLTASNQPVSASLLTTLRANNIMLKILYSDTPEARTAAKATQRPAPRALKASDPSSAADGQVYLSQLSQATGGSFTTANSPAELENRAALATQELEGYAPAIINESVMAALAANQSYSMQFTVGRHDPVPLIIMSASKADFARLSPSLTDPKGQKVTGSTAGITLVEDSENGGWLWLIDPDTYTGSLGVWTARLTASAAVSNEVGMLAASISELQMQLDVIQRPVLGNLLEVSLRLGRPILHARVRVTVYNESGTPLRSGVLLSDDGKHGDLRPNDGIYTLSLNDLKPGEYSFAVVVDDNGGTAIVSDRGTMFNPKKSARADEYTGPFQRIDEATFAVAALPASPGDGGGGGGGCAVGSGTSGDLLLAMTVIVPVLYLLLPRRRRH</sequence>
<name>A0ABM9DCQ6_9BACT</name>